<proteinExistence type="predicted"/>
<dbReference type="EMBL" id="LAZR01021858">
    <property type="protein sequence ID" value="KKL83867.1"/>
    <property type="molecule type" value="Genomic_DNA"/>
</dbReference>
<evidence type="ECO:0000256" key="1">
    <source>
        <dbReference type="SAM" id="Coils"/>
    </source>
</evidence>
<feature type="non-terminal residue" evidence="2">
    <location>
        <position position="81"/>
    </location>
</feature>
<evidence type="ECO:0000313" key="2">
    <source>
        <dbReference type="EMBL" id="KKL83867.1"/>
    </source>
</evidence>
<dbReference type="AlphaFoldDB" id="A0A0F9I8W9"/>
<gene>
    <name evidence="2" type="ORF">LCGC14_1970400</name>
</gene>
<accession>A0A0F9I8W9</accession>
<comment type="caution">
    <text evidence="2">The sequence shown here is derived from an EMBL/GenBank/DDBJ whole genome shotgun (WGS) entry which is preliminary data.</text>
</comment>
<name>A0A0F9I8W9_9ZZZZ</name>
<sequence>MVNDMNSEPTARFTTEGTEKLLKDMARKILDLQAELDKREATERALEKASADLRKLEMVIPICRDVAALCPKARLLPFPPP</sequence>
<feature type="coiled-coil region" evidence="1">
    <location>
        <begin position="22"/>
        <end position="59"/>
    </location>
</feature>
<organism evidence="2">
    <name type="scientific">marine sediment metagenome</name>
    <dbReference type="NCBI Taxonomy" id="412755"/>
    <lineage>
        <taxon>unclassified sequences</taxon>
        <taxon>metagenomes</taxon>
        <taxon>ecological metagenomes</taxon>
    </lineage>
</organism>
<keyword evidence="1" id="KW-0175">Coiled coil</keyword>
<reference evidence="2" key="1">
    <citation type="journal article" date="2015" name="Nature">
        <title>Complex archaea that bridge the gap between prokaryotes and eukaryotes.</title>
        <authorList>
            <person name="Spang A."/>
            <person name="Saw J.H."/>
            <person name="Jorgensen S.L."/>
            <person name="Zaremba-Niedzwiedzka K."/>
            <person name="Martijn J."/>
            <person name="Lind A.E."/>
            <person name="van Eijk R."/>
            <person name="Schleper C."/>
            <person name="Guy L."/>
            <person name="Ettema T.J."/>
        </authorList>
    </citation>
    <scope>NUCLEOTIDE SEQUENCE</scope>
</reference>
<protein>
    <submittedName>
        <fullName evidence="2">Uncharacterized protein</fullName>
    </submittedName>
</protein>